<reference evidence="2" key="1">
    <citation type="journal article" date="2023" name="Front. Plant Sci.">
        <title>Chromosomal-level genome assembly of Melastoma candidum provides insights into trichome evolution.</title>
        <authorList>
            <person name="Zhong Y."/>
            <person name="Wu W."/>
            <person name="Sun C."/>
            <person name="Zou P."/>
            <person name="Liu Y."/>
            <person name="Dai S."/>
            <person name="Zhou R."/>
        </authorList>
    </citation>
    <scope>NUCLEOTIDE SEQUENCE [LARGE SCALE GENOMIC DNA]</scope>
</reference>
<proteinExistence type="predicted"/>
<protein>
    <submittedName>
        <fullName evidence="1">Uncharacterized protein</fullName>
    </submittedName>
</protein>
<comment type="caution">
    <text evidence="1">The sequence shown here is derived from an EMBL/GenBank/DDBJ whole genome shotgun (WGS) entry which is preliminary data.</text>
</comment>
<name>A0ACB9LPJ5_9MYRT</name>
<gene>
    <name evidence="1" type="ORF">MLD38_037847</name>
</gene>
<sequence>MTSELGSVPPPSGAEQPCITVAFIHTSLVTRLALDVLPTDSVSDLKTKMTACHLTTFPSHGEIVVHSLKFKHRRQLYCLSDSMLMSCFVNRRGRDLLLFAEVSVTEEHLQRPAPLIHGQASHGGGQ</sequence>
<dbReference type="Proteomes" id="UP001057402">
    <property type="component" value="Chromosome 11"/>
</dbReference>
<accession>A0ACB9LPJ5</accession>
<keyword evidence="2" id="KW-1185">Reference proteome</keyword>
<dbReference type="EMBL" id="CM042890">
    <property type="protein sequence ID" value="KAI4313072.1"/>
    <property type="molecule type" value="Genomic_DNA"/>
</dbReference>
<organism evidence="1 2">
    <name type="scientific">Melastoma candidum</name>
    <dbReference type="NCBI Taxonomy" id="119954"/>
    <lineage>
        <taxon>Eukaryota</taxon>
        <taxon>Viridiplantae</taxon>
        <taxon>Streptophyta</taxon>
        <taxon>Embryophyta</taxon>
        <taxon>Tracheophyta</taxon>
        <taxon>Spermatophyta</taxon>
        <taxon>Magnoliopsida</taxon>
        <taxon>eudicotyledons</taxon>
        <taxon>Gunneridae</taxon>
        <taxon>Pentapetalae</taxon>
        <taxon>rosids</taxon>
        <taxon>malvids</taxon>
        <taxon>Myrtales</taxon>
        <taxon>Melastomataceae</taxon>
        <taxon>Melastomatoideae</taxon>
        <taxon>Melastomateae</taxon>
        <taxon>Melastoma</taxon>
    </lineage>
</organism>
<evidence type="ECO:0000313" key="2">
    <source>
        <dbReference type="Proteomes" id="UP001057402"/>
    </source>
</evidence>
<evidence type="ECO:0000313" key="1">
    <source>
        <dbReference type="EMBL" id="KAI4313072.1"/>
    </source>
</evidence>